<feature type="compositionally biased region" description="Basic and acidic residues" evidence="1">
    <location>
        <begin position="513"/>
        <end position="529"/>
    </location>
</feature>
<organism evidence="3 4">
    <name type="scientific">Neolecta irregularis (strain DAH-3)</name>
    <dbReference type="NCBI Taxonomy" id="1198029"/>
    <lineage>
        <taxon>Eukaryota</taxon>
        <taxon>Fungi</taxon>
        <taxon>Dikarya</taxon>
        <taxon>Ascomycota</taxon>
        <taxon>Taphrinomycotina</taxon>
        <taxon>Neolectales</taxon>
        <taxon>Neolectaceae</taxon>
        <taxon>Neolecta</taxon>
    </lineage>
</organism>
<dbReference type="Pfam" id="PF10360">
    <property type="entry name" value="DUF2433"/>
    <property type="match status" value="1"/>
</dbReference>
<evidence type="ECO:0000259" key="2">
    <source>
        <dbReference type="Pfam" id="PF10360"/>
    </source>
</evidence>
<dbReference type="InterPro" id="IPR029052">
    <property type="entry name" value="Metallo-depent_PP-like"/>
</dbReference>
<gene>
    <name evidence="3" type="ORF">NEOLI_000541</name>
</gene>
<comment type="caution">
    <text evidence="3">The sequence shown here is derived from an EMBL/GenBank/DDBJ whole genome shotgun (WGS) entry which is preliminary data.</text>
</comment>
<feature type="region of interest" description="Disordered" evidence="1">
    <location>
        <begin position="385"/>
        <end position="439"/>
    </location>
</feature>
<evidence type="ECO:0000256" key="1">
    <source>
        <dbReference type="SAM" id="MobiDB-lite"/>
    </source>
</evidence>
<dbReference type="AlphaFoldDB" id="A0A1U7LT64"/>
<dbReference type="STRING" id="1198029.A0A1U7LT64"/>
<dbReference type="Proteomes" id="UP000186594">
    <property type="component" value="Unassembled WGS sequence"/>
</dbReference>
<dbReference type="InterPro" id="IPR012677">
    <property type="entry name" value="Nucleotide-bd_a/b_plait_sf"/>
</dbReference>
<dbReference type="EMBL" id="LXFE01000309">
    <property type="protein sequence ID" value="OLL25819.1"/>
    <property type="molecule type" value="Genomic_DNA"/>
</dbReference>
<feature type="compositionally biased region" description="Polar residues" evidence="1">
    <location>
        <begin position="388"/>
        <end position="413"/>
    </location>
</feature>
<sequence length="604" mass="66666">MNEQIQQKSSFSADVLDLGQNARILCVADIRGNLSQINELAKEANAQAVIHTGDFGFYDSDSLPRVSNKTLRHIIQYSPLEKFQRLRTSLNNKSNTTGPSADQIRREVTSSPELSELPEFLRGEKRFSVPVYTVWGACEDVKVVEKFRAKEFNIDNLFILDEATSHLINVGGIRLRLLGLGGALVYHKLFDCGEGITTIAGGQGTMWTTVLQMGELIDTANKCFDPSTTRMLVTHASPGREGLISQLGTVLKADISISAALHFRYSTSYNDFSVNPDVSHYKAKLASARQSFMDVWDTVKAKVEPACAQHQKALLYNAIEAFNRMPTHEAALQENENAHFRNLWNFNLSDAAFGSLVLDIKEGRVGAELKSSGFNFGYRRQTKPVHQAKQNAVQSQTQSRAPSATPQSVNVETAQPPKTAESTRTDEPHTETTDKSINGDVQTVILGEKQVFFRDLPGLFIAPVNSEEEIEPLLDPLDWKTKTSITLRDRKFGSTKFAYVIFSSKEAAQKALERAKKDGPIEVKLKEPSSHSYRSSASDSEGFRGRGRGRTRGFRGPARPRGGSSYRESGKEQGGTVGKDNQVQTQTQTQTQKAAPTGPAVDSK</sequence>
<evidence type="ECO:0000313" key="3">
    <source>
        <dbReference type="EMBL" id="OLL25819.1"/>
    </source>
</evidence>
<dbReference type="PANTHER" id="PTHR31987:SF11">
    <property type="entry name" value="DUF2433 DOMAIN-CONTAINING PROTEIN"/>
    <property type="match status" value="1"/>
</dbReference>
<feature type="compositionally biased region" description="Low complexity" evidence="1">
    <location>
        <begin position="582"/>
        <end position="592"/>
    </location>
</feature>
<evidence type="ECO:0000313" key="4">
    <source>
        <dbReference type="Proteomes" id="UP000186594"/>
    </source>
</evidence>
<dbReference type="InterPro" id="IPR018829">
    <property type="entry name" value="DUF2433"/>
</dbReference>
<dbReference type="InterPro" id="IPR052743">
    <property type="entry name" value="Glutaminase_GtaA"/>
</dbReference>
<dbReference type="OrthoDB" id="3918848at2759"/>
<proteinExistence type="predicted"/>
<feature type="compositionally biased region" description="Low complexity" evidence="1">
    <location>
        <begin position="554"/>
        <end position="563"/>
    </location>
</feature>
<feature type="region of interest" description="Disordered" evidence="1">
    <location>
        <begin position="513"/>
        <end position="604"/>
    </location>
</feature>
<name>A0A1U7LT64_NEOID</name>
<dbReference type="InterPro" id="IPR035979">
    <property type="entry name" value="RBD_domain_sf"/>
</dbReference>
<keyword evidence="4" id="KW-1185">Reference proteome</keyword>
<accession>A0A1U7LT64</accession>
<dbReference type="GO" id="GO:0003676">
    <property type="term" value="F:nucleic acid binding"/>
    <property type="evidence" value="ECO:0007669"/>
    <property type="project" value="InterPro"/>
</dbReference>
<dbReference type="PANTHER" id="PTHR31987">
    <property type="entry name" value="GLUTAMINASE A-RELATED"/>
    <property type="match status" value="1"/>
</dbReference>
<dbReference type="Gene3D" id="3.30.70.330">
    <property type="match status" value="1"/>
</dbReference>
<dbReference type="SUPFAM" id="SSF54928">
    <property type="entry name" value="RNA-binding domain, RBD"/>
    <property type="match status" value="1"/>
</dbReference>
<dbReference type="SUPFAM" id="SSF56300">
    <property type="entry name" value="Metallo-dependent phosphatases"/>
    <property type="match status" value="1"/>
</dbReference>
<protein>
    <recommendedName>
        <fullName evidence="2">DUF2433 domain-containing protein</fullName>
    </recommendedName>
</protein>
<feature type="domain" description="DUF2433" evidence="2">
    <location>
        <begin position="265"/>
        <end position="379"/>
    </location>
</feature>
<feature type="compositionally biased region" description="Basic and acidic residues" evidence="1">
    <location>
        <begin position="421"/>
        <end position="434"/>
    </location>
</feature>
<feature type="compositionally biased region" description="Low complexity" evidence="1">
    <location>
        <begin position="530"/>
        <end position="540"/>
    </location>
</feature>
<reference evidence="3 4" key="1">
    <citation type="submission" date="2016-04" db="EMBL/GenBank/DDBJ databases">
        <title>Evolutionary innovation and constraint leading to complex multicellularity in the Ascomycota.</title>
        <authorList>
            <person name="Cisse O."/>
            <person name="Nguyen A."/>
            <person name="Hewitt D.A."/>
            <person name="Jedd G."/>
            <person name="Stajich J.E."/>
        </authorList>
    </citation>
    <scope>NUCLEOTIDE SEQUENCE [LARGE SCALE GENOMIC DNA]</scope>
    <source>
        <strain evidence="3 4">DAH-3</strain>
    </source>
</reference>